<gene>
    <name evidence="13" type="ORF">EZS28_006099</name>
</gene>
<dbReference type="PRINTS" id="PR00109">
    <property type="entry name" value="TYRKINASE"/>
</dbReference>
<dbReference type="SUPFAM" id="SSF56112">
    <property type="entry name" value="Protein kinase-like (PK-like)"/>
    <property type="match status" value="1"/>
</dbReference>
<keyword evidence="5 10" id="KW-0547">Nucleotide-binding</keyword>
<dbReference type="GO" id="GO:0005524">
    <property type="term" value="F:ATP binding"/>
    <property type="evidence" value="ECO:0007669"/>
    <property type="project" value="UniProtKB-UniRule"/>
</dbReference>
<comment type="catalytic activity">
    <reaction evidence="8">
        <text>L-threonyl-[protein] + ATP = O-phospho-L-threonyl-[protein] + ADP + H(+)</text>
        <dbReference type="Rhea" id="RHEA:46608"/>
        <dbReference type="Rhea" id="RHEA-COMP:11060"/>
        <dbReference type="Rhea" id="RHEA-COMP:11605"/>
        <dbReference type="ChEBI" id="CHEBI:15378"/>
        <dbReference type="ChEBI" id="CHEBI:30013"/>
        <dbReference type="ChEBI" id="CHEBI:30616"/>
        <dbReference type="ChEBI" id="CHEBI:61977"/>
        <dbReference type="ChEBI" id="CHEBI:456216"/>
        <dbReference type="EC" id="2.7.11.1"/>
    </reaction>
</comment>
<dbReference type="Proteomes" id="UP000324800">
    <property type="component" value="Unassembled WGS sequence"/>
</dbReference>
<organism evidence="13 14">
    <name type="scientific">Streblomastix strix</name>
    <dbReference type="NCBI Taxonomy" id="222440"/>
    <lineage>
        <taxon>Eukaryota</taxon>
        <taxon>Metamonada</taxon>
        <taxon>Preaxostyla</taxon>
        <taxon>Oxymonadida</taxon>
        <taxon>Streblomastigidae</taxon>
        <taxon>Streblomastix</taxon>
    </lineage>
</organism>
<proteinExistence type="inferred from homology"/>
<dbReference type="InterPro" id="IPR000719">
    <property type="entry name" value="Prot_kinase_dom"/>
</dbReference>
<feature type="coiled-coil region" evidence="11">
    <location>
        <begin position="30"/>
        <end position="57"/>
    </location>
</feature>
<keyword evidence="6 13" id="KW-0418">Kinase</keyword>
<evidence type="ECO:0000256" key="10">
    <source>
        <dbReference type="PROSITE-ProRule" id="PRU10141"/>
    </source>
</evidence>
<name>A0A5J4WTT1_9EUKA</name>
<dbReference type="InterPro" id="IPR001245">
    <property type="entry name" value="Ser-Thr/Tyr_kinase_cat_dom"/>
</dbReference>
<dbReference type="EMBL" id="SNRW01000970">
    <property type="protein sequence ID" value="KAA6398380.1"/>
    <property type="molecule type" value="Genomic_DNA"/>
</dbReference>
<evidence type="ECO:0000256" key="9">
    <source>
        <dbReference type="ARBA" id="ARBA00048679"/>
    </source>
</evidence>
<dbReference type="PROSITE" id="PS00107">
    <property type="entry name" value="PROTEIN_KINASE_ATP"/>
    <property type="match status" value="1"/>
</dbReference>
<accession>A0A5J4WTT1</accession>
<dbReference type="GO" id="GO:0005737">
    <property type="term" value="C:cytoplasm"/>
    <property type="evidence" value="ECO:0007669"/>
    <property type="project" value="TreeGrafter"/>
</dbReference>
<dbReference type="Gene3D" id="1.10.510.10">
    <property type="entry name" value="Transferase(Phosphotransferase) domain 1"/>
    <property type="match status" value="1"/>
</dbReference>
<protein>
    <recommendedName>
        <fullName evidence="2">non-specific serine/threonine protein kinase</fullName>
        <ecNumber evidence="2">2.7.11.1</ecNumber>
    </recommendedName>
</protein>
<dbReference type="FunFam" id="1.10.510.10:FF:000499">
    <property type="entry name" value="Serine/threonine-protein kinase KIC1"/>
    <property type="match status" value="1"/>
</dbReference>
<dbReference type="InterPro" id="IPR050629">
    <property type="entry name" value="STE20/SPS1-PAK"/>
</dbReference>
<evidence type="ECO:0000256" key="5">
    <source>
        <dbReference type="ARBA" id="ARBA00022741"/>
    </source>
</evidence>
<evidence type="ECO:0000256" key="11">
    <source>
        <dbReference type="SAM" id="Coils"/>
    </source>
</evidence>
<evidence type="ECO:0000256" key="6">
    <source>
        <dbReference type="ARBA" id="ARBA00022777"/>
    </source>
</evidence>
<keyword evidence="3" id="KW-0723">Serine/threonine-protein kinase</keyword>
<evidence type="ECO:0000256" key="1">
    <source>
        <dbReference type="ARBA" id="ARBA00008874"/>
    </source>
</evidence>
<dbReference type="PROSITE" id="PS50011">
    <property type="entry name" value="PROTEIN_KINASE_DOM"/>
    <property type="match status" value="1"/>
</dbReference>
<dbReference type="AlphaFoldDB" id="A0A5J4WTT1"/>
<dbReference type="SMART" id="SM00220">
    <property type="entry name" value="S_TKc"/>
    <property type="match status" value="1"/>
</dbReference>
<evidence type="ECO:0000256" key="3">
    <source>
        <dbReference type="ARBA" id="ARBA00022527"/>
    </source>
</evidence>
<feature type="binding site" evidence="10">
    <location>
        <position position="33"/>
    </location>
    <ligand>
        <name>ATP</name>
        <dbReference type="ChEBI" id="CHEBI:30616"/>
    </ligand>
</feature>
<reference evidence="13 14" key="1">
    <citation type="submission" date="2019-03" db="EMBL/GenBank/DDBJ databases">
        <title>Single cell metagenomics reveals metabolic interactions within the superorganism composed of flagellate Streblomastix strix and complex community of Bacteroidetes bacteria on its surface.</title>
        <authorList>
            <person name="Treitli S.C."/>
            <person name="Kolisko M."/>
            <person name="Husnik F."/>
            <person name="Keeling P."/>
            <person name="Hampl V."/>
        </authorList>
    </citation>
    <scope>NUCLEOTIDE SEQUENCE [LARGE SCALE GENOMIC DNA]</scope>
    <source>
        <strain evidence="13">ST1C</strain>
    </source>
</reference>
<keyword evidence="4" id="KW-0808">Transferase</keyword>
<feature type="domain" description="Protein kinase" evidence="12">
    <location>
        <begin position="4"/>
        <end position="257"/>
    </location>
</feature>
<evidence type="ECO:0000256" key="2">
    <source>
        <dbReference type="ARBA" id="ARBA00012513"/>
    </source>
</evidence>
<comment type="catalytic activity">
    <reaction evidence="9">
        <text>L-seryl-[protein] + ATP = O-phospho-L-seryl-[protein] + ADP + H(+)</text>
        <dbReference type="Rhea" id="RHEA:17989"/>
        <dbReference type="Rhea" id="RHEA-COMP:9863"/>
        <dbReference type="Rhea" id="RHEA-COMP:11604"/>
        <dbReference type="ChEBI" id="CHEBI:15378"/>
        <dbReference type="ChEBI" id="CHEBI:29999"/>
        <dbReference type="ChEBI" id="CHEBI:30616"/>
        <dbReference type="ChEBI" id="CHEBI:83421"/>
        <dbReference type="ChEBI" id="CHEBI:456216"/>
        <dbReference type="EC" id="2.7.11.1"/>
    </reaction>
</comment>
<comment type="similarity">
    <text evidence="1">Belongs to the protein kinase superfamily. STE Ser/Thr protein kinase family. STE20 subfamily.</text>
</comment>
<dbReference type="OrthoDB" id="248923at2759"/>
<sequence length="273" mass="30597">MDNYQLIEVIGKGSFGKVWKGRNKKTKELFAIKIIDMEEAEDEIEDIQKEISVLSQCNSQYISKYFGSFVSGSKLWIIMEFMEGGSITELMKYCTLDENQIAVILHELLCGLDYLHSQGKIHRDIKASNILISGNGDVKISDFGVSGQLTNTIGKKKTFVGSPYWMAPEVIENASEGYDTKVDIWSLGITTIELATGHPPNSDIHPMKALVLIPKNDPPKLEGENFSKSLKDFVSCCLVKDPNIRPNAKELLKHKFIIKAKKTQILVELPTKD</sequence>
<evidence type="ECO:0000256" key="8">
    <source>
        <dbReference type="ARBA" id="ARBA00047899"/>
    </source>
</evidence>
<evidence type="ECO:0000259" key="12">
    <source>
        <dbReference type="PROSITE" id="PS50011"/>
    </source>
</evidence>
<evidence type="ECO:0000256" key="4">
    <source>
        <dbReference type="ARBA" id="ARBA00022679"/>
    </source>
</evidence>
<dbReference type="GO" id="GO:0004674">
    <property type="term" value="F:protein serine/threonine kinase activity"/>
    <property type="evidence" value="ECO:0007669"/>
    <property type="project" value="UniProtKB-KW"/>
</dbReference>
<evidence type="ECO:0000256" key="7">
    <source>
        <dbReference type="ARBA" id="ARBA00022840"/>
    </source>
</evidence>
<evidence type="ECO:0000313" key="13">
    <source>
        <dbReference type="EMBL" id="KAA6398380.1"/>
    </source>
</evidence>
<dbReference type="Pfam" id="PF00069">
    <property type="entry name" value="Pkinase"/>
    <property type="match status" value="1"/>
</dbReference>
<keyword evidence="11" id="KW-0175">Coiled coil</keyword>
<comment type="caution">
    <text evidence="13">The sequence shown here is derived from an EMBL/GenBank/DDBJ whole genome shotgun (WGS) entry which is preliminary data.</text>
</comment>
<dbReference type="PANTHER" id="PTHR48012">
    <property type="entry name" value="STERILE20-LIKE KINASE, ISOFORM B-RELATED"/>
    <property type="match status" value="1"/>
</dbReference>
<dbReference type="GO" id="GO:0035556">
    <property type="term" value="P:intracellular signal transduction"/>
    <property type="evidence" value="ECO:0007669"/>
    <property type="project" value="TreeGrafter"/>
</dbReference>
<keyword evidence="7 10" id="KW-0067">ATP-binding</keyword>
<dbReference type="PIRSF" id="PIRSF000654">
    <property type="entry name" value="Integrin-linked_kinase"/>
    <property type="match status" value="1"/>
</dbReference>
<dbReference type="InterPro" id="IPR011009">
    <property type="entry name" value="Kinase-like_dom_sf"/>
</dbReference>
<dbReference type="PANTHER" id="PTHR48012:SF18">
    <property type="entry name" value="HAPPYHOUR, ISOFORM A"/>
    <property type="match status" value="1"/>
</dbReference>
<dbReference type="CDD" id="cd06609">
    <property type="entry name" value="STKc_MST3_like"/>
    <property type="match status" value="1"/>
</dbReference>
<dbReference type="EC" id="2.7.11.1" evidence="2"/>
<evidence type="ECO:0000313" key="14">
    <source>
        <dbReference type="Proteomes" id="UP000324800"/>
    </source>
</evidence>
<dbReference type="InterPro" id="IPR017441">
    <property type="entry name" value="Protein_kinase_ATP_BS"/>
</dbReference>